<keyword evidence="2" id="KW-1185">Reference proteome</keyword>
<protein>
    <submittedName>
        <fullName evidence="1">Uncharacterized protein</fullName>
    </submittedName>
</protein>
<dbReference type="RefSeq" id="WP_121030671.1">
    <property type="nucleotide sequence ID" value="NZ_RBXT01000001.1"/>
</dbReference>
<accession>A0A495XRA9</accession>
<evidence type="ECO:0000313" key="2">
    <source>
        <dbReference type="Proteomes" id="UP000278440"/>
    </source>
</evidence>
<comment type="caution">
    <text evidence="1">The sequence shown here is derived from an EMBL/GenBank/DDBJ whole genome shotgun (WGS) entry which is preliminary data.</text>
</comment>
<sequence>MSRLAIDPDGVSAARARVADDSAALRACAQEVAAAFAAAAVGLGGGCLGVTTAGGLGAALGHSRLVRAQAVDAVAAAVEALSGDLDLVAGGARATEQQVATAYVASGVGR</sequence>
<organism evidence="1 2">
    <name type="scientific">Terracoccus luteus</name>
    <dbReference type="NCBI Taxonomy" id="53356"/>
    <lineage>
        <taxon>Bacteria</taxon>
        <taxon>Bacillati</taxon>
        <taxon>Actinomycetota</taxon>
        <taxon>Actinomycetes</taxon>
        <taxon>Micrococcales</taxon>
        <taxon>Intrasporangiaceae</taxon>
        <taxon>Terracoccus</taxon>
    </lineage>
</organism>
<gene>
    <name evidence="1" type="ORF">DFJ68_0451</name>
</gene>
<proteinExistence type="predicted"/>
<dbReference type="EMBL" id="RBXT01000001">
    <property type="protein sequence ID" value="RKT77040.1"/>
    <property type="molecule type" value="Genomic_DNA"/>
</dbReference>
<dbReference type="Proteomes" id="UP000278440">
    <property type="component" value="Unassembled WGS sequence"/>
</dbReference>
<dbReference type="AlphaFoldDB" id="A0A495XRA9"/>
<reference evidence="1 2" key="1">
    <citation type="submission" date="2018-10" db="EMBL/GenBank/DDBJ databases">
        <title>Sequencing the genomes of 1000 actinobacteria strains.</title>
        <authorList>
            <person name="Klenk H.-P."/>
        </authorList>
    </citation>
    <scope>NUCLEOTIDE SEQUENCE [LARGE SCALE GENOMIC DNA]</scope>
    <source>
        <strain evidence="1 2">DSM 44267</strain>
    </source>
</reference>
<evidence type="ECO:0000313" key="1">
    <source>
        <dbReference type="EMBL" id="RKT77040.1"/>
    </source>
</evidence>
<name>A0A495XRA9_9MICO</name>